<dbReference type="InterPro" id="IPR043128">
    <property type="entry name" value="Rev_trsase/Diguanyl_cyclase"/>
</dbReference>
<dbReference type="InterPro" id="IPR043502">
    <property type="entry name" value="DNA/RNA_pol_sf"/>
</dbReference>
<gene>
    <name evidence="6" type="ORF">SAMN04488081_2654</name>
</gene>
<comment type="caution">
    <text evidence="6">The sequence shown here is derived from an EMBL/GenBank/DDBJ whole genome shotgun (WGS) entry which is preliminary data.</text>
</comment>
<organism evidence="6 7">
    <name type="scientific">Salimicrobium album</name>
    <dbReference type="NCBI Taxonomy" id="50717"/>
    <lineage>
        <taxon>Bacteria</taxon>
        <taxon>Bacillati</taxon>
        <taxon>Bacillota</taxon>
        <taxon>Bacilli</taxon>
        <taxon>Bacillales</taxon>
        <taxon>Bacillaceae</taxon>
        <taxon>Salimicrobium</taxon>
    </lineage>
</organism>
<feature type="domain" description="UmuC" evidence="5">
    <location>
        <begin position="13"/>
        <end position="201"/>
    </location>
</feature>
<keyword evidence="4" id="KW-0548">Nucleotidyltransferase</keyword>
<dbReference type="SUPFAM" id="SSF100879">
    <property type="entry name" value="Lesion bypass DNA polymerase (Y-family), little finger domain"/>
    <property type="match status" value="1"/>
</dbReference>
<evidence type="ECO:0000256" key="2">
    <source>
        <dbReference type="ARBA" id="ARBA00022457"/>
    </source>
</evidence>
<dbReference type="Gene3D" id="3.40.1170.60">
    <property type="match status" value="1"/>
</dbReference>
<proteinExistence type="inferred from homology"/>
<sequence length="420" mass="47378">MTMTEYTYPRHDVLCLDMRSFYASVECMKRGLDPAKALLAVVGDPERSGSIVLAASPALKERHGTGNVSRFFELPDDPEIIIAKACMQDYLDVSVEITRLVHQYAPREAIHVYSVDELWVTVDGLEKLYGPPREIAELFRKRIAEQFGIECAVGIGDNKFLAKVVLDIHAKKSVSGIAVCRYEDVERLLWPVPVEDIWGIGKRMMRRLNNMGIIKLGDLATHPLRFLKKRFGVMGEQLYWHARGVDLSSVFGNFTGSVQKSYGHGITLLEDYGEKDIYPCLLDLCEEVCRRAREFHHVGRTVHIGIGYTKGTGGGFSRSLTLHTPTNLTMDMYKAILSLFRKNYDSGLAIRRVYVSLTNLENDESLQMTFFDQKEKERDLAVTMDDIRARHGSTSLLRASSYEPGGITIERSKKVGGHYA</sequence>
<dbReference type="Pfam" id="PF11798">
    <property type="entry name" value="IMS_HHH"/>
    <property type="match status" value="1"/>
</dbReference>
<dbReference type="PANTHER" id="PTHR11076:SF35">
    <property type="entry name" value="DNA REPAIR PROTEIN HOMOLOG YOBH"/>
    <property type="match status" value="1"/>
</dbReference>
<evidence type="ECO:0000256" key="3">
    <source>
        <dbReference type="ARBA" id="ARBA00022763"/>
    </source>
</evidence>
<keyword evidence="3" id="KW-0227">DNA damage</keyword>
<dbReference type="PANTHER" id="PTHR11076">
    <property type="entry name" value="DNA REPAIR POLYMERASE UMUC / TRANSFERASE FAMILY MEMBER"/>
    <property type="match status" value="1"/>
</dbReference>
<dbReference type="CDD" id="cd01700">
    <property type="entry name" value="PolY_Pol_V_umuC"/>
    <property type="match status" value="1"/>
</dbReference>
<dbReference type="Gene3D" id="3.30.1490.100">
    <property type="entry name" value="DNA polymerase, Y-family, little finger domain"/>
    <property type="match status" value="1"/>
</dbReference>
<reference evidence="6 7" key="1">
    <citation type="submission" date="2016-10" db="EMBL/GenBank/DDBJ databases">
        <authorList>
            <person name="Varghese N."/>
            <person name="Submissions S."/>
        </authorList>
    </citation>
    <scope>NUCLEOTIDE SEQUENCE [LARGE SCALE GENOMIC DNA]</scope>
    <source>
        <strain evidence="6 7">DSM 20748</strain>
    </source>
</reference>
<dbReference type="InterPro" id="IPR024728">
    <property type="entry name" value="PolY_HhH_motif"/>
</dbReference>
<dbReference type="Gene3D" id="3.30.70.270">
    <property type="match status" value="1"/>
</dbReference>
<protein>
    <submittedName>
        <fullName evidence="6">DNA polymerase V</fullName>
    </submittedName>
</protein>
<evidence type="ECO:0000256" key="4">
    <source>
        <dbReference type="ARBA" id="ARBA00022932"/>
    </source>
</evidence>
<keyword evidence="7" id="KW-1185">Reference proteome</keyword>
<dbReference type="InterPro" id="IPR036775">
    <property type="entry name" value="DNA_pol_Y-fam_lit_finger_sf"/>
</dbReference>
<keyword evidence="2" id="KW-0515">Mutator protein</keyword>
<dbReference type="PROSITE" id="PS50173">
    <property type="entry name" value="UMUC"/>
    <property type="match status" value="1"/>
</dbReference>
<comment type="similarity">
    <text evidence="1">Belongs to the DNA polymerase type-Y family.</text>
</comment>
<dbReference type="Pfam" id="PF00817">
    <property type="entry name" value="IMS"/>
    <property type="match status" value="1"/>
</dbReference>
<dbReference type="EMBL" id="FNOS01000010">
    <property type="protein sequence ID" value="SDY33497.1"/>
    <property type="molecule type" value="Genomic_DNA"/>
</dbReference>
<evidence type="ECO:0000256" key="1">
    <source>
        <dbReference type="ARBA" id="ARBA00010945"/>
    </source>
</evidence>
<dbReference type="InterPro" id="IPR050116">
    <property type="entry name" value="DNA_polymerase-Y"/>
</dbReference>
<name>A0A1H3J107_9BACI</name>
<dbReference type="Gene3D" id="1.10.150.20">
    <property type="entry name" value="5' to 3' exonuclease, C-terminal subdomain"/>
    <property type="match status" value="1"/>
</dbReference>
<dbReference type="InterPro" id="IPR001126">
    <property type="entry name" value="UmuC"/>
</dbReference>
<dbReference type="SUPFAM" id="SSF56672">
    <property type="entry name" value="DNA/RNA polymerases"/>
    <property type="match status" value="1"/>
</dbReference>
<evidence type="ECO:0000259" key="5">
    <source>
        <dbReference type="PROSITE" id="PS50173"/>
    </source>
</evidence>
<evidence type="ECO:0000313" key="6">
    <source>
        <dbReference type="EMBL" id="SDY33497.1"/>
    </source>
</evidence>
<accession>A0A1H3J107</accession>
<keyword evidence="4" id="KW-0239">DNA-directed DNA polymerase</keyword>
<evidence type="ECO:0000313" key="7">
    <source>
        <dbReference type="Proteomes" id="UP000198647"/>
    </source>
</evidence>
<dbReference type="Proteomes" id="UP000198647">
    <property type="component" value="Unassembled WGS sequence"/>
</dbReference>
<dbReference type="Pfam" id="PF11799">
    <property type="entry name" value="IMS_C"/>
    <property type="match status" value="1"/>
</dbReference>
<keyword evidence="4" id="KW-0808">Transferase</keyword>
<dbReference type="InterPro" id="IPR017961">
    <property type="entry name" value="DNA_pol_Y-fam_little_finger"/>
</dbReference>